<dbReference type="InterPro" id="IPR035965">
    <property type="entry name" value="PAS-like_dom_sf"/>
</dbReference>
<dbReference type="AlphaFoldDB" id="A0A3B0YJ68"/>
<keyword evidence="3" id="KW-0597">Phosphoprotein</keyword>
<dbReference type="Pfam" id="PF00512">
    <property type="entry name" value="HisKA"/>
    <property type="match status" value="1"/>
</dbReference>
<feature type="domain" description="Histidine kinase" evidence="8">
    <location>
        <begin position="518"/>
        <end position="732"/>
    </location>
</feature>
<name>A0A3B0YJ68_9ZZZZ</name>
<dbReference type="SUPFAM" id="SSF55874">
    <property type="entry name" value="ATPase domain of HSP90 chaperone/DNA topoisomerase II/histidine kinase"/>
    <property type="match status" value="1"/>
</dbReference>
<feature type="transmembrane region" description="Helical" evidence="7">
    <location>
        <begin position="146"/>
        <end position="170"/>
    </location>
</feature>
<dbReference type="Gene3D" id="3.30.450.20">
    <property type="entry name" value="PAS domain"/>
    <property type="match status" value="2"/>
</dbReference>
<evidence type="ECO:0000256" key="2">
    <source>
        <dbReference type="ARBA" id="ARBA00012438"/>
    </source>
</evidence>
<evidence type="ECO:0000256" key="7">
    <source>
        <dbReference type="SAM" id="Phobius"/>
    </source>
</evidence>
<evidence type="ECO:0000256" key="6">
    <source>
        <dbReference type="ARBA" id="ARBA00023136"/>
    </source>
</evidence>
<dbReference type="SMART" id="SM00388">
    <property type="entry name" value="HisKA"/>
    <property type="match status" value="1"/>
</dbReference>
<evidence type="ECO:0000259" key="8">
    <source>
        <dbReference type="PROSITE" id="PS50109"/>
    </source>
</evidence>
<dbReference type="CDD" id="cd00082">
    <property type="entry name" value="HisKA"/>
    <property type="match status" value="1"/>
</dbReference>
<dbReference type="Pfam" id="PF02518">
    <property type="entry name" value="HATPase_c"/>
    <property type="match status" value="1"/>
</dbReference>
<dbReference type="GO" id="GO:0000155">
    <property type="term" value="F:phosphorelay sensor kinase activity"/>
    <property type="evidence" value="ECO:0007669"/>
    <property type="project" value="InterPro"/>
</dbReference>
<sequence>MTKQMTQHETRITKHLISYVMLLALFFTLLFTIINIFQQNNTKNHFLDQRLIFATDKQINILADAVWLKDNAGLKKQMQIMLATSNIAYITVYNSQQVLGEFGHKPIDDFTTKLIPLMHFHRNHRRQVGLLKIYAKLKAGDKRSLVSFWSILLSNGVKMFFLAAAILWLFHYKTIQNLRRLFQHMTVKNRKVLKDIGFEQKYDETRSGLECDLLTNSVNDMRLALVALKSEIRRDKGVQTSIGQQLSDGLVSLDVNLNIIDLNTAAEILFDYKDDELKGEQLRTLFSDKHYSDVTLAIKNHQKLNLGRVIDDNERMFTIQKKAGNECLVNLSLIEVSASEKIAWVMVIKDLSDQEAQFDFDHSASLDNLIFPSIKFMAIYNGSLNMIYINKSGIELTGLSADITDNSKHNLDNLLPKDDLMLFNNKIKPALADKNFWRGEHNIRTAKGQIVPVMAEYSGLDSGEKDSNVLAVVMFDLSIQKKKDSEIGIHLQQLNRLLQQRSLELESVNQELDSFSYSVSHDLRAPLRAIMGFSRILKEESIENGSTQMQQWAERIESNSQRMSSLIQGLLALARVTRTKLDLKTIDISAISNTVLQRLMSAEPHRDVFVRVEEGMSVMADNPLVEVVMNHLLENAWKYTGHEEHAEIECSSCVKGGGRYFCIRDNGVGFNMKYADKLFGPFQRLHTKEEFPGTGIGLATVQRVISRHGGNIFVEAEVGLGASFYFRFSDSIAAKVDNVPEEA</sequence>
<dbReference type="InterPro" id="IPR000014">
    <property type="entry name" value="PAS"/>
</dbReference>
<dbReference type="SUPFAM" id="SSF55785">
    <property type="entry name" value="PYP-like sensor domain (PAS domain)"/>
    <property type="match status" value="2"/>
</dbReference>
<dbReference type="Gene3D" id="1.10.287.130">
    <property type="match status" value="1"/>
</dbReference>
<keyword evidence="4" id="KW-0808">Transferase</keyword>
<dbReference type="Pfam" id="PF13426">
    <property type="entry name" value="PAS_9"/>
    <property type="match status" value="2"/>
</dbReference>
<dbReference type="GO" id="GO:0007234">
    <property type="term" value="P:osmosensory signaling via phosphorelay pathway"/>
    <property type="evidence" value="ECO:0007669"/>
    <property type="project" value="TreeGrafter"/>
</dbReference>
<dbReference type="SUPFAM" id="SSF47384">
    <property type="entry name" value="Homodimeric domain of signal transducing histidine kinase"/>
    <property type="match status" value="1"/>
</dbReference>
<dbReference type="GO" id="GO:0000156">
    <property type="term" value="F:phosphorelay response regulator activity"/>
    <property type="evidence" value="ECO:0007669"/>
    <property type="project" value="TreeGrafter"/>
</dbReference>
<keyword evidence="6 7" id="KW-0472">Membrane</keyword>
<dbReference type="InterPro" id="IPR005467">
    <property type="entry name" value="His_kinase_dom"/>
</dbReference>
<evidence type="ECO:0000256" key="4">
    <source>
        <dbReference type="ARBA" id="ARBA00022679"/>
    </source>
</evidence>
<evidence type="ECO:0000256" key="1">
    <source>
        <dbReference type="ARBA" id="ARBA00000085"/>
    </source>
</evidence>
<comment type="catalytic activity">
    <reaction evidence="1">
        <text>ATP + protein L-histidine = ADP + protein N-phospho-L-histidine.</text>
        <dbReference type="EC" id="2.7.13.3"/>
    </reaction>
</comment>
<dbReference type="InterPro" id="IPR036890">
    <property type="entry name" value="HATPase_C_sf"/>
</dbReference>
<dbReference type="SMART" id="SM00387">
    <property type="entry name" value="HATPase_c"/>
    <property type="match status" value="1"/>
</dbReference>
<reference evidence="9" key="1">
    <citation type="submission" date="2018-06" db="EMBL/GenBank/DDBJ databases">
        <authorList>
            <person name="Zhirakovskaya E."/>
        </authorList>
    </citation>
    <scope>NUCLEOTIDE SEQUENCE</scope>
</reference>
<keyword evidence="7" id="KW-0812">Transmembrane</keyword>
<dbReference type="FunFam" id="3.30.565.10:FF:000006">
    <property type="entry name" value="Sensor histidine kinase WalK"/>
    <property type="match status" value="1"/>
</dbReference>
<evidence type="ECO:0000313" key="9">
    <source>
        <dbReference type="EMBL" id="VAW75577.1"/>
    </source>
</evidence>
<proteinExistence type="predicted"/>
<dbReference type="PANTHER" id="PTHR42878:SF15">
    <property type="entry name" value="BACTERIOPHYTOCHROME"/>
    <property type="match status" value="1"/>
</dbReference>
<keyword evidence="5" id="KW-0418">Kinase</keyword>
<dbReference type="GO" id="GO:0030295">
    <property type="term" value="F:protein kinase activator activity"/>
    <property type="evidence" value="ECO:0007669"/>
    <property type="project" value="TreeGrafter"/>
</dbReference>
<dbReference type="PRINTS" id="PR00344">
    <property type="entry name" value="BCTRLSENSOR"/>
</dbReference>
<dbReference type="NCBIfam" id="TIGR00229">
    <property type="entry name" value="sensory_box"/>
    <property type="match status" value="1"/>
</dbReference>
<accession>A0A3B0YJ68</accession>
<dbReference type="PROSITE" id="PS50109">
    <property type="entry name" value="HIS_KIN"/>
    <property type="match status" value="1"/>
</dbReference>
<organism evidence="9">
    <name type="scientific">hydrothermal vent metagenome</name>
    <dbReference type="NCBI Taxonomy" id="652676"/>
    <lineage>
        <taxon>unclassified sequences</taxon>
        <taxon>metagenomes</taxon>
        <taxon>ecological metagenomes</taxon>
    </lineage>
</organism>
<dbReference type="EC" id="2.7.13.3" evidence="2"/>
<feature type="transmembrane region" description="Helical" evidence="7">
    <location>
        <begin position="16"/>
        <end position="37"/>
    </location>
</feature>
<dbReference type="EMBL" id="UOFL01000086">
    <property type="protein sequence ID" value="VAW75577.1"/>
    <property type="molecule type" value="Genomic_DNA"/>
</dbReference>
<dbReference type="InterPro" id="IPR050351">
    <property type="entry name" value="BphY/WalK/GraS-like"/>
</dbReference>
<protein>
    <recommendedName>
        <fullName evidence="2">histidine kinase</fullName>
        <ecNumber evidence="2">2.7.13.3</ecNumber>
    </recommendedName>
</protein>
<dbReference type="InterPro" id="IPR036097">
    <property type="entry name" value="HisK_dim/P_sf"/>
</dbReference>
<dbReference type="InterPro" id="IPR004358">
    <property type="entry name" value="Sig_transdc_His_kin-like_C"/>
</dbReference>
<dbReference type="SMART" id="SM00091">
    <property type="entry name" value="PAS"/>
    <property type="match status" value="2"/>
</dbReference>
<evidence type="ECO:0000256" key="3">
    <source>
        <dbReference type="ARBA" id="ARBA00022553"/>
    </source>
</evidence>
<evidence type="ECO:0000256" key="5">
    <source>
        <dbReference type="ARBA" id="ARBA00022777"/>
    </source>
</evidence>
<gene>
    <name evidence="9" type="ORF">MNBD_GAMMA12-2775</name>
</gene>
<dbReference type="InterPro" id="IPR003661">
    <property type="entry name" value="HisK_dim/P_dom"/>
</dbReference>
<dbReference type="GO" id="GO:0016020">
    <property type="term" value="C:membrane"/>
    <property type="evidence" value="ECO:0007669"/>
    <property type="project" value="UniProtKB-SubCell"/>
</dbReference>
<dbReference type="InterPro" id="IPR003594">
    <property type="entry name" value="HATPase_dom"/>
</dbReference>
<keyword evidence="7" id="KW-1133">Transmembrane helix</keyword>
<dbReference type="PANTHER" id="PTHR42878">
    <property type="entry name" value="TWO-COMPONENT HISTIDINE KINASE"/>
    <property type="match status" value="1"/>
</dbReference>
<dbReference type="Gene3D" id="3.30.565.10">
    <property type="entry name" value="Histidine kinase-like ATPase, C-terminal domain"/>
    <property type="match status" value="1"/>
</dbReference>
<dbReference type="CDD" id="cd00130">
    <property type="entry name" value="PAS"/>
    <property type="match status" value="2"/>
</dbReference>